<evidence type="ECO:0000313" key="3">
    <source>
        <dbReference type="Proteomes" id="UP001295794"/>
    </source>
</evidence>
<gene>
    <name evidence="2" type="ORF">MYCIT1_LOCUS18371</name>
</gene>
<name>A0AAD2HCX3_9AGAR</name>
<evidence type="ECO:0000256" key="1">
    <source>
        <dbReference type="SAM" id="MobiDB-lite"/>
    </source>
</evidence>
<sequence>MPISGASGERLTGVGSGGPSDAWRGGPCPGRQQLSGTLVPQGRAAAAGFARWASQARSPKATRRRVQEPQSSAKFGTWSLEALAIFRDNVTWKWASAESTQ</sequence>
<feature type="region of interest" description="Disordered" evidence="1">
    <location>
        <begin position="1"/>
        <end position="72"/>
    </location>
</feature>
<keyword evidence="3" id="KW-1185">Reference proteome</keyword>
<dbReference type="EMBL" id="CAVNYO010000183">
    <property type="protein sequence ID" value="CAK5272611.1"/>
    <property type="molecule type" value="Genomic_DNA"/>
</dbReference>
<evidence type="ECO:0000313" key="2">
    <source>
        <dbReference type="EMBL" id="CAK5272611.1"/>
    </source>
</evidence>
<feature type="compositionally biased region" description="Low complexity" evidence="1">
    <location>
        <begin position="43"/>
        <end position="57"/>
    </location>
</feature>
<comment type="caution">
    <text evidence="2">The sequence shown here is derived from an EMBL/GenBank/DDBJ whole genome shotgun (WGS) entry which is preliminary data.</text>
</comment>
<reference evidence="2" key="1">
    <citation type="submission" date="2023-11" db="EMBL/GenBank/DDBJ databases">
        <authorList>
            <person name="De Vega J J."/>
            <person name="De Vega J J."/>
        </authorList>
    </citation>
    <scope>NUCLEOTIDE SEQUENCE</scope>
</reference>
<organism evidence="2 3">
    <name type="scientific">Mycena citricolor</name>
    <dbReference type="NCBI Taxonomy" id="2018698"/>
    <lineage>
        <taxon>Eukaryota</taxon>
        <taxon>Fungi</taxon>
        <taxon>Dikarya</taxon>
        <taxon>Basidiomycota</taxon>
        <taxon>Agaricomycotina</taxon>
        <taxon>Agaricomycetes</taxon>
        <taxon>Agaricomycetidae</taxon>
        <taxon>Agaricales</taxon>
        <taxon>Marasmiineae</taxon>
        <taxon>Mycenaceae</taxon>
        <taxon>Mycena</taxon>
    </lineage>
</organism>
<dbReference type="Proteomes" id="UP001295794">
    <property type="component" value="Unassembled WGS sequence"/>
</dbReference>
<accession>A0AAD2HCX3</accession>
<proteinExistence type="predicted"/>
<dbReference type="AlphaFoldDB" id="A0AAD2HCX3"/>
<protein>
    <submittedName>
        <fullName evidence="2">Uncharacterized protein</fullName>
    </submittedName>
</protein>